<keyword evidence="2" id="KW-1185">Reference proteome</keyword>
<organism evidence="1 2">
    <name type="scientific">Dothidotthia symphoricarpi CBS 119687</name>
    <dbReference type="NCBI Taxonomy" id="1392245"/>
    <lineage>
        <taxon>Eukaryota</taxon>
        <taxon>Fungi</taxon>
        <taxon>Dikarya</taxon>
        <taxon>Ascomycota</taxon>
        <taxon>Pezizomycotina</taxon>
        <taxon>Dothideomycetes</taxon>
        <taxon>Pleosporomycetidae</taxon>
        <taxon>Pleosporales</taxon>
        <taxon>Dothidotthiaceae</taxon>
        <taxon>Dothidotthia</taxon>
    </lineage>
</organism>
<dbReference type="RefSeq" id="XP_033518211.1">
    <property type="nucleotide sequence ID" value="XM_033662157.1"/>
</dbReference>
<reference evidence="1" key="1">
    <citation type="journal article" date="2020" name="Stud. Mycol.">
        <title>101 Dothideomycetes genomes: a test case for predicting lifestyles and emergence of pathogens.</title>
        <authorList>
            <person name="Haridas S."/>
            <person name="Albert R."/>
            <person name="Binder M."/>
            <person name="Bloem J."/>
            <person name="Labutti K."/>
            <person name="Salamov A."/>
            <person name="Andreopoulos B."/>
            <person name="Baker S."/>
            <person name="Barry K."/>
            <person name="Bills G."/>
            <person name="Bluhm B."/>
            <person name="Cannon C."/>
            <person name="Castanera R."/>
            <person name="Culley D."/>
            <person name="Daum C."/>
            <person name="Ezra D."/>
            <person name="Gonzalez J."/>
            <person name="Henrissat B."/>
            <person name="Kuo A."/>
            <person name="Liang C."/>
            <person name="Lipzen A."/>
            <person name="Lutzoni F."/>
            <person name="Magnuson J."/>
            <person name="Mondo S."/>
            <person name="Nolan M."/>
            <person name="Ohm R."/>
            <person name="Pangilinan J."/>
            <person name="Park H.-J."/>
            <person name="Ramirez L."/>
            <person name="Alfaro M."/>
            <person name="Sun H."/>
            <person name="Tritt A."/>
            <person name="Yoshinaga Y."/>
            <person name="Zwiers L.-H."/>
            <person name="Turgeon B."/>
            <person name="Goodwin S."/>
            <person name="Spatafora J."/>
            <person name="Crous P."/>
            <person name="Grigoriev I."/>
        </authorList>
    </citation>
    <scope>NUCLEOTIDE SEQUENCE</scope>
    <source>
        <strain evidence="1">CBS 119687</strain>
    </source>
</reference>
<dbReference type="AlphaFoldDB" id="A0A6A5ZYG1"/>
<dbReference type="GeneID" id="54402589"/>
<name>A0A6A5ZYG1_9PLEO</name>
<proteinExistence type="predicted"/>
<dbReference type="EMBL" id="ML977522">
    <property type="protein sequence ID" value="KAF2123817.1"/>
    <property type="molecule type" value="Genomic_DNA"/>
</dbReference>
<sequence length="151" mass="16937">MLREGTCCCEEGTKTTDQLCNCNFFKVAPVVARRLRRRSSLDMMYAFGSHVTTSGAGLESLLWHLPPHVNEARALISCSQLPLQDHSVRVQVTQCYHGRRGYPRVLHVHVACTASLALDGMTMGRDSAWYMDAKISHTAITPLRLVRSHRL</sequence>
<accession>A0A6A5ZYG1</accession>
<gene>
    <name evidence="1" type="ORF">P153DRAFT_147030</name>
</gene>
<protein>
    <submittedName>
        <fullName evidence="1">Uncharacterized protein</fullName>
    </submittedName>
</protein>
<dbReference type="Proteomes" id="UP000799771">
    <property type="component" value="Unassembled WGS sequence"/>
</dbReference>
<evidence type="ECO:0000313" key="1">
    <source>
        <dbReference type="EMBL" id="KAF2123817.1"/>
    </source>
</evidence>
<evidence type="ECO:0000313" key="2">
    <source>
        <dbReference type="Proteomes" id="UP000799771"/>
    </source>
</evidence>